<dbReference type="SUPFAM" id="SSF55961">
    <property type="entry name" value="Bet v1-like"/>
    <property type="match status" value="1"/>
</dbReference>
<keyword evidence="9" id="KW-0560">Oxidoreductase</keyword>
<evidence type="ECO:0000256" key="10">
    <source>
        <dbReference type="ARBA" id="ARBA00023004"/>
    </source>
</evidence>
<keyword evidence="7" id="KW-0001">2Fe-2S</keyword>
<comment type="catalytic activity">
    <reaction evidence="12">
        <text>choline + 2 reduced [2Fe-2S]-[ferredoxin] + O2 + 2 H(+) = betaine aldehyde hydrate + 2 oxidized [2Fe-2S]-[ferredoxin] + H2O</text>
        <dbReference type="Rhea" id="RHEA:17769"/>
        <dbReference type="Rhea" id="RHEA-COMP:10000"/>
        <dbReference type="Rhea" id="RHEA-COMP:10001"/>
        <dbReference type="ChEBI" id="CHEBI:15354"/>
        <dbReference type="ChEBI" id="CHEBI:15377"/>
        <dbReference type="ChEBI" id="CHEBI:15378"/>
        <dbReference type="ChEBI" id="CHEBI:15379"/>
        <dbReference type="ChEBI" id="CHEBI:15870"/>
        <dbReference type="ChEBI" id="CHEBI:33737"/>
        <dbReference type="ChEBI" id="CHEBI:33738"/>
        <dbReference type="EC" id="1.14.15.7"/>
    </reaction>
</comment>
<evidence type="ECO:0000256" key="11">
    <source>
        <dbReference type="ARBA" id="ARBA00023014"/>
    </source>
</evidence>
<evidence type="ECO:0000259" key="13">
    <source>
        <dbReference type="PROSITE" id="PS51296"/>
    </source>
</evidence>
<evidence type="ECO:0000313" key="14">
    <source>
        <dbReference type="EMBL" id="CAD8838278.1"/>
    </source>
</evidence>
<evidence type="ECO:0000256" key="6">
    <source>
        <dbReference type="ARBA" id="ARBA00014931"/>
    </source>
</evidence>
<reference evidence="14" key="1">
    <citation type="submission" date="2021-01" db="EMBL/GenBank/DDBJ databases">
        <authorList>
            <person name="Corre E."/>
            <person name="Pelletier E."/>
            <person name="Niang G."/>
            <person name="Scheremetjew M."/>
            <person name="Finn R."/>
            <person name="Kale V."/>
            <person name="Holt S."/>
            <person name="Cochrane G."/>
            <person name="Meng A."/>
            <person name="Brown T."/>
            <person name="Cohen L."/>
        </authorList>
    </citation>
    <scope>NUCLEOTIDE SEQUENCE</scope>
</reference>
<comment type="cofactor">
    <cofactor evidence="1">
        <name>Fe cation</name>
        <dbReference type="ChEBI" id="CHEBI:24875"/>
    </cofactor>
</comment>
<dbReference type="GO" id="GO:0019285">
    <property type="term" value="P:glycine betaine biosynthetic process from choline"/>
    <property type="evidence" value="ECO:0007669"/>
    <property type="project" value="UniProtKB-UniPathway"/>
</dbReference>
<comment type="pathway">
    <text evidence="3">Amine and polyamine biosynthesis; betaine biosynthesis via choline pathway; betaine aldehyde from choline (monooxygenase route): step 1/1.</text>
</comment>
<dbReference type="Gene3D" id="2.102.10.10">
    <property type="entry name" value="Rieske [2Fe-2S] iron-sulphur domain"/>
    <property type="match status" value="1"/>
</dbReference>
<dbReference type="InterPro" id="IPR017941">
    <property type="entry name" value="Rieske_2Fe-2S"/>
</dbReference>
<dbReference type="SUPFAM" id="SSF51735">
    <property type="entry name" value="NAD(P)-binding Rossmann-fold domains"/>
    <property type="match status" value="1"/>
</dbReference>
<dbReference type="InterPro" id="IPR001509">
    <property type="entry name" value="Epimerase_deHydtase"/>
</dbReference>
<evidence type="ECO:0000256" key="5">
    <source>
        <dbReference type="ARBA" id="ARBA00012763"/>
    </source>
</evidence>
<proteinExistence type="inferred from homology"/>
<evidence type="ECO:0000256" key="4">
    <source>
        <dbReference type="ARBA" id="ARBA00010848"/>
    </source>
</evidence>
<dbReference type="SUPFAM" id="SSF50022">
    <property type="entry name" value="ISP domain"/>
    <property type="match status" value="1"/>
</dbReference>
<dbReference type="EC" id="1.14.15.7" evidence="5"/>
<dbReference type="InterPro" id="IPR036291">
    <property type="entry name" value="NAD(P)-bd_dom_sf"/>
</dbReference>
<comment type="function">
    <text evidence="2">Catalyzes the first step of the osmoprotectant glycine betaine synthesis.</text>
</comment>
<dbReference type="GO" id="GO:0019133">
    <property type="term" value="F:choline monooxygenase activity"/>
    <property type="evidence" value="ECO:0007669"/>
    <property type="project" value="UniProtKB-EC"/>
</dbReference>
<sequence length="829" mass="91524">MTPQSDAVPWQTQRRIANVLNHITDSRKSPCEFLQPSACSAAWGDIEEVASFRSHSADFFDTKPEVLFDPKRFAEVQRPLLAASTLPAEVYSSRTWFMRELERIFMPSWTIVGRVDELKGPGAYLTVDTVWGGPAAVVKGKDGTLRAFANVCAHRGAKILQEQKGKAPGLGLICPYHAWTYDYTGQLIIAPGMDKTTAFDPASVRLRRVCLETFHGFIFISHSEAAKPLAESLGDLPEKLSTWFGPDGVAKDMVCVGRRSYDVPCNWKFVFENTCETYHTSVVHKASLGPMKATPMEPHVGDWDGVRVPTKRSVVPLPTDFEGDEAPLPTFTNQTVFTNLFPSLQINVTFDCLWWMSTMPTSETTSRIEMGFCFPAATTKLDTFPSRLERYLHRWHVAVTEDNDISCNQQRGVQSVFRKPGRFCQLEFGTHNFNNWLLSRVLDNQLGAWDPGARIFHFSQQLWSNDDKQVLLLAQQVAGQATLTGSSKVCVTGATGFLGLHLVKQLLAKGCQVTAAVRNIADKRKMAPLMDMQRSGQGLLHVVGGCEVLRSGSYDQAVADNDVCFHVASPFWMDERITDPHAELVAPAETGTLNVLRSCAKGAVRRVIVTSSFASIMNSGGNRPWAPDFKYSEQHWNVSSAPVNGVFPEPRNVHAYRWSKTAAEMAAWKFVAEEKPGFTLTCICPPMVLGPNLQKLTSPSQLNQSSLIVLKMLRGDMKYANPGSVGFVDVRDAASAHILAAEAPAAAGQRYLCSGPPRTWLEVALLLREIFPERPIPNACDPAQGGDQQPCIGLDTAKIKRDLPGLSLRPLSETLLHQGEALVEARLDC</sequence>
<keyword evidence="11" id="KW-0411">Iron-sulfur</keyword>
<dbReference type="CDD" id="cd03469">
    <property type="entry name" value="Rieske_RO_Alpha_N"/>
    <property type="match status" value="1"/>
</dbReference>
<dbReference type="FunFam" id="3.40.50.720:FF:000085">
    <property type="entry name" value="Dihydroflavonol reductase"/>
    <property type="match status" value="1"/>
</dbReference>
<evidence type="ECO:0000256" key="8">
    <source>
        <dbReference type="ARBA" id="ARBA00022723"/>
    </source>
</evidence>
<dbReference type="UniPathway" id="UPA00529">
    <property type="reaction ID" value="UER00430"/>
</dbReference>
<gene>
    <name evidence="14" type="ORF">NSCI0253_LOCUS12626</name>
</gene>
<accession>A0A7S1F275</accession>
<evidence type="ECO:0000256" key="9">
    <source>
        <dbReference type="ARBA" id="ARBA00023002"/>
    </source>
</evidence>
<dbReference type="Pfam" id="PF00848">
    <property type="entry name" value="Ring_hydroxyl_A"/>
    <property type="match status" value="1"/>
</dbReference>
<dbReference type="InterPro" id="IPR036922">
    <property type="entry name" value="Rieske_2Fe-2S_sf"/>
</dbReference>
<name>A0A7S1F275_NOCSC</name>
<evidence type="ECO:0000256" key="12">
    <source>
        <dbReference type="ARBA" id="ARBA00049097"/>
    </source>
</evidence>
<dbReference type="GO" id="GO:0051537">
    <property type="term" value="F:2 iron, 2 sulfur cluster binding"/>
    <property type="evidence" value="ECO:0007669"/>
    <property type="project" value="UniProtKB-KW"/>
</dbReference>
<protein>
    <recommendedName>
        <fullName evidence="6">Choline monooxygenase, chloroplastic</fullName>
        <ecNumber evidence="5">1.14.15.7</ecNumber>
    </recommendedName>
</protein>
<evidence type="ECO:0000256" key="3">
    <source>
        <dbReference type="ARBA" id="ARBA00004866"/>
    </source>
</evidence>
<dbReference type="AlphaFoldDB" id="A0A7S1F275"/>
<dbReference type="Pfam" id="PF01370">
    <property type="entry name" value="Epimerase"/>
    <property type="match status" value="1"/>
</dbReference>
<organism evidence="14">
    <name type="scientific">Noctiluca scintillans</name>
    <name type="common">Sea sparkle</name>
    <name type="synonym">Red tide dinoflagellate</name>
    <dbReference type="NCBI Taxonomy" id="2966"/>
    <lineage>
        <taxon>Eukaryota</taxon>
        <taxon>Sar</taxon>
        <taxon>Alveolata</taxon>
        <taxon>Dinophyceae</taxon>
        <taxon>Noctilucales</taxon>
        <taxon>Noctilucaceae</taxon>
        <taxon>Noctiluca</taxon>
    </lineage>
</organism>
<dbReference type="PROSITE" id="PS51296">
    <property type="entry name" value="RIESKE"/>
    <property type="match status" value="1"/>
</dbReference>
<dbReference type="EMBL" id="HBFQ01018044">
    <property type="protein sequence ID" value="CAD8838278.1"/>
    <property type="molecule type" value="Transcribed_RNA"/>
</dbReference>
<evidence type="ECO:0000256" key="2">
    <source>
        <dbReference type="ARBA" id="ARBA00002149"/>
    </source>
</evidence>
<dbReference type="PANTHER" id="PTHR43756">
    <property type="entry name" value="CHOLINE MONOOXYGENASE, CHLOROPLASTIC"/>
    <property type="match status" value="1"/>
</dbReference>
<evidence type="ECO:0000256" key="1">
    <source>
        <dbReference type="ARBA" id="ARBA00001962"/>
    </source>
</evidence>
<dbReference type="PRINTS" id="PR00090">
    <property type="entry name" value="RNGDIOXGNASE"/>
</dbReference>
<dbReference type="Gene3D" id="3.90.380.10">
    <property type="entry name" value="Naphthalene 1,2-dioxygenase Alpha Subunit, Chain A, domain 1"/>
    <property type="match status" value="1"/>
</dbReference>
<dbReference type="Pfam" id="PF00355">
    <property type="entry name" value="Rieske"/>
    <property type="match status" value="1"/>
</dbReference>
<evidence type="ECO:0000256" key="7">
    <source>
        <dbReference type="ARBA" id="ARBA00022714"/>
    </source>
</evidence>
<dbReference type="GO" id="GO:0005506">
    <property type="term" value="F:iron ion binding"/>
    <property type="evidence" value="ECO:0007669"/>
    <property type="project" value="InterPro"/>
</dbReference>
<keyword evidence="8" id="KW-0479">Metal-binding</keyword>
<dbReference type="Gene3D" id="3.40.50.720">
    <property type="entry name" value="NAD(P)-binding Rossmann-like Domain"/>
    <property type="match status" value="1"/>
</dbReference>
<dbReference type="InterPro" id="IPR015879">
    <property type="entry name" value="Ring_hydroxy_dOase_asu_C_dom"/>
</dbReference>
<dbReference type="PANTHER" id="PTHR43756:SF5">
    <property type="entry name" value="CHOLINE MONOOXYGENASE, CHLOROPLASTIC"/>
    <property type="match status" value="1"/>
</dbReference>
<feature type="domain" description="Rieske" evidence="13">
    <location>
        <begin position="109"/>
        <end position="220"/>
    </location>
</feature>
<dbReference type="InterPro" id="IPR001663">
    <property type="entry name" value="Rng_hydr_dOase-A"/>
</dbReference>
<keyword evidence="10" id="KW-0408">Iron</keyword>
<dbReference type="CDD" id="cd00680">
    <property type="entry name" value="RHO_alpha_C"/>
    <property type="match status" value="1"/>
</dbReference>
<comment type="similarity">
    <text evidence="4">Belongs to the choline monooxygenase family.</text>
</comment>